<comment type="caution">
    <text evidence="4">The sequence shown here is derived from an EMBL/GenBank/DDBJ whole genome shotgun (WGS) entry which is preliminary data.</text>
</comment>
<evidence type="ECO:0000256" key="1">
    <source>
        <dbReference type="ARBA" id="ARBA00010872"/>
    </source>
</evidence>
<reference evidence="5" key="1">
    <citation type="journal article" date="2017" name="bioRxiv">
        <title>Comparative analysis of the genomes of Stylophora pistillata and Acropora digitifera provides evidence for extensive differences between species of corals.</title>
        <authorList>
            <person name="Voolstra C.R."/>
            <person name="Li Y."/>
            <person name="Liew Y.J."/>
            <person name="Baumgarten S."/>
            <person name="Zoccola D."/>
            <person name="Flot J.-F."/>
            <person name="Tambutte S."/>
            <person name="Allemand D."/>
            <person name="Aranda M."/>
        </authorList>
    </citation>
    <scope>NUCLEOTIDE SEQUENCE [LARGE SCALE GENOMIC DNA]</scope>
</reference>
<dbReference type="Pfam" id="PF01112">
    <property type="entry name" value="Asparaginase_2"/>
    <property type="match status" value="2"/>
</dbReference>
<dbReference type="GO" id="GO:0016787">
    <property type="term" value="F:hydrolase activity"/>
    <property type="evidence" value="ECO:0007669"/>
    <property type="project" value="InterPro"/>
</dbReference>
<dbReference type="GO" id="GO:0005737">
    <property type="term" value="C:cytoplasm"/>
    <property type="evidence" value="ECO:0007669"/>
    <property type="project" value="TreeGrafter"/>
</dbReference>
<protein>
    <submittedName>
        <fullName evidence="4">Isoaspartyl peptidase/L-asparaginase</fullName>
    </submittedName>
</protein>
<dbReference type="OrthoDB" id="2262349at2759"/>
<dbReference type="InterPro" id="IPR000246">
    <property type="entry name" value="Peptidase_T2"/>
</dbReference>
<evidence type="ECO:0000313" key="5">
    <source>
        <dbReference type="Proteomes" id="UP000225706"/>
    </source>
</evidence>
<dbReference type="STRING" id="50429.A0A2B4RTY1"/>
<dbReference type="PANTHER" id="PTHR10188:SF43">
    <property type="entry name" value="ASPARAGINASE (EUROFUNG)"/>
    <property type="match status" value="1"/>
</dbReference>
<evidence type="ECO:0000256" key="3">
    <source>
        <dbReference type="PIRSR" id="PIRSR600246-3"/>
    </source>
</evidence>
<dbReference type="GO" id="GO:0033345">
    <property type="term" value="P:L-asparagine catabolic process via L-aspartate"/>
    <property type="evidence" value="ECO:0007669"/>
    <property type="project" value="TreeGrafter"/>
</dbReference>
<sequence>MEPCIIIHGGCRPIPAEFKEPYKQGVQLAARKGYAVLLEGGSALEAVEEAVRNMEDNPLFNAGRGCALTEENTAELDALIMDGHNLAAGEGDTSVEEKERESQENEFQEETLTHSVTHVFEIRSGSLEATVERNLWKRRIKQKDCTIAALFHFLGKTKMSPNKLKFLTCWIVLLMDYYSRTWIIRTCRDLGAVACVRGIANPVSLARRVMEDTPHCLLAGEGALKFAKKIGFPVVEDPLVLITAESYDRSANAANYVETVEDYNAGNLKQTDSAGSSQGFDTVGAVAFDSHGQLASATSTGVFPISCVIVEPTQWK</sequence>
<accession>A0A2B4RTY1</accession>
<keyword evidence="5" id="KW-1185">Reference proteome</keyword>
<dbReference type="EMBL" id="LSMT01000344">
    <property type="protein sequence ID" value="PFX19807.1"/>
    <property type="molecule type" value="Genomic_DNA"/>
</dbReference>
<proteinExistence type="inferred from homology"/>
<dbReference type="SUPFAM" id="SSF56235">
    <property type="entry name" value="N-terminal nucleophile aminohydrolases (Ntn hydrolases)"/>
    <property type="match status" value="2"/>
</dbReference>
<gene>
    <name evidence="4" type="primary">asrgl1</name>
    <name evidence="4" type="ORF">AWC38_SpisGene15771</name>
</gene>
<evidence type="ECO:0000313" key="4">
    <source>
        <dbReference type="EMBL" id="PFX19807.1"/>
    </source>
</evidence>
<dbReference type="Proteomes" id="UP000225706">
    <property type="component" value="Unassembled WGS sequence"/>
</dbReference>
<dbReference type="PANTHER" id="PTHR10188">
    <property type="entry name" value="L-ASPARAGINASE"/>
    <property type="match status" value="1"/>
</dbReference>
<name>A0A2B4RTY1_STYPI</name>
<comment type="similarity">
    <text evidence="1">Belongs to the Ntn-hydrolase family.</text>
</comment>
<feature type="site" description="Cleavage; by autolysis" evidence="3">
    <location>
        <begin position="281"/>
        <end position="282"/>
    </location>
</feature>
<feature type="active site" description="Nucleophile" evidence="2">
    <location>
        <position position="282"/>
    </location>
</feature>
<evidence type="ECO:0000256" key="2">
    <source>
        <dbReference type="PIRSR" id="PIRSR600246-1"/>
    </source>
</evidence>
<dbReference type="InterPro" id="IPR029055">
    <property type="entry name" value="Ntn_hydrolases_N"/>
</dbReference>
<organism evidence="4 5">
    <name type="scientific">Stylophora pistillata</name>
    <name type="common">Smooth cauliflower coral</name>
    <dbReference type="NCBI Taxonomy" id="50429"/>
    <lineage>
        <taxon>Eukaryota</taxon>
        <taxon>Metazoa</taxon>
        <taxon>Cnidaria</taxon>
        <taxon>Anthozoa</taxon>
        <taxon>Hexacorallia</taxon>
        <taxon>Scleractinia</taxon>
        <taxon>Astrocoeniina</taxon>
        <taxon>Pocilloporidae</taxon>
        <taxon>Stylophora</taxon>
    </lineage>
</organism>
<dbReference type="AlphaFoldDB" id="A0A2B4RTY1"/>